<organism evidence="2">
    <name type="scientific">marine sediment metagenome</name>
    <dbReference type="NCBI Taxonomy" id="412755"/>
    <lineage>
        <taxon>unclassified sequences</taxon>
        <taxon>metagenomes</taxon>
        <taxon>ecological metagenomes</taxon>
    </lineage>
</organism>
<accession>A0A0F9RLV7</accession>
<proteinExistence type="predicted"/>
<comment type="caution">
    <text evidence="2">The sequence shown here is derived from an EMBL/GenBank/DDBJ whole genome shotgun (WGS) entry which is preliminary data.</text>
</comment>
<protein>
    <submittedName>
        <fullName evidence="2">Uncharacterized protein</fullName>
    </submittedName>
</protein>
<reference evidence="2" key="1">
    <citation type="journal article" date="2015" name="Nature">
        <title>Complex archaea that bridge the gap between prokaryotes and eukaryotes.</title>
        <authorList>
            <person name="Spang A."/>
            <person name="Saw J.H."/>
            <person name="Jorgensen S.L."/>
            <person name="Zaremba-Niedzwiedzka K."/>
            <person name="Martijn J."/>
            <person name="Lind A.E."/>
            <person name="van Eijk R."/>
            <person name="Schleper C."/>
            <person name="Guy L."/>
            <person name="Ettema T.J."/>
        </authorList>
    </citation>
    <scope>NUCLEOTIDE SEQUENCE</scope>
</reference>
<gene>
    <name evidence="2" type="ORF">LCGC14_0579390</name>
</gene>
<keyword evidence="1" id="KW-0472">Membrane</keyword>
<name>A0A0F9RLV7_9ZZZZ</name>
<dbReference type="EMBL" id="LAZR01000874">
    <property type="protein sequence ID" value="KKN55729.1"/>
    <property type="molecule type" value="Genomic_DNA"/>
</dbReference>
<feature type="transmembrane region" description="Helical" evidence="1">
    <location>
        <begin position="6"/>
        <end position="31"/>
    </location>
</feature>
<evidence type="ECO:0000256" key="1">
    <source>
        <dbReference type="SAM" id="Phobius"/>
    </source>
</evidence>
<keyword evidence="1" id="KW-0812">Transmembrane</keyword>
<dbReference type="AlphaFoldDB" id="A0A0F9RLV7"/>
<evidence type="ECO:0000313" key="2">
    <source>
        <dbReference type="EMBL" id="KKN55729.1"/>
    </source>
</evidence>
<keyword evidence="1" id="KW-1133">Transmembrane helix</keyword>
<sequence>MPGQTIYISCLLISFISADSIIIDTVAVYTANVNNQTNCKYMQKQNKKCLRNLDVKWQIIEKLIKQKINNKE</sequence>